<protein>
    <submittedName>
        <fullName evidence="6">LysR substrate-binding domain-containing protein</fullName>
    </submittedName>
</protein>
<feature type="domain" description="HTH lysR-type" evidence="5">
    <location>
        <begin position="1"/>
        <end position="59"/>
    </location>
</feature>
<gene>
    <name evidence="6" type="ORF">QFI66_003190</name>
</gene>
<dbReference type="PROSITE" id="PS50931">
    <property type="entry name" value="HTH_LYSR"/>
    <property type="match status" value="1"/>
</dbReference>
<proteinExistence type="inferred from homology"/>
<dbReference type="PANTHER" id="PTHR30537">
    <property type="entry name" value="HTH-TYPE TRANSCRIPTIONAL REGULATOR"/>
    <property type="match status" value="1"/>
</dbReference>
<dbReference type="CDD" id="cd08422">
    <property type="entry name" value="PBP2_CrgA_like"/>
    <property type="match status" value="1"/>
</dbReference>
<dbReference type="InterPro" id="IPR058163">
    <property type="entry name" value="LysR-type_TF_proteobact-type"/>
</dbReference>
<evidence type="ECO:0000313" key="7">
    <source>
        <dbReference type="Proteomes" id="UP001334005"/>
    </source>
</evidence>
<dbReference type="SUPFAM" id="SSF46785">
    <property type="entry name" value="Winged helix' DNA-binding domain"/>
    <property type="match status" value="1"/>
</dbReference>
<dbReference type="Pfam" id="PF00126">
    <property type="entry name" value="HTH_1"/>
    <property type="match status" value="1"/>
</dbReference>
<dbReference type="InterPro" id="IPR036388">
    <property type="entry name" value="WH-like_DNA-bd_sf"/>
</dbReference>
<organism evidence="6 7">
    <name type="scientific">Raoultella scottii</name>
    <dbReference type="NCBI Taxonomy" id="3040937"/>
    <lineage>
        <taxon>Bacteria</taxon>
        <taxon>Pseudomonadati</taxon>
        <taxon>Pseudomonadota</taxon>
        <taxon>Gammaproteobacteria</taxon>
        <taxon>Enterobacterales</taxon>
        <taxon>Enterobacteriaceae</taxon>
        <taxon>Klebsiella/Raoultella group</taxon>
        <taxon>Raoultella</taxon>
    </lineage>
</organism>
<dbReference type="InterPro" id="IPR000847">
    <property type="entry name" value="LysR_HTH_N"/>
</dbReference>
<dbReference type="Gene3D" id="3.40.190.290">
    <property type="match status" value="1"/>
</dbReference>
<keyword evidence="3" id="KW-0238">DNA-binding</keyword>
<dbReference type="Pfam" id="PF03466">
    <property type="entry name" value="LysR_substrate"/>
    <property type="match status" value="1"/>
</dbReference>
<evidence type="ECO:0000259" key="5">
    <source>
        <dbReference type="PROSITE" id="PS50931"/>
    </source>
</evidence>
<evidence type="ECO:0000256" key="1">
    <source>
        <dbReference type="ARBA" id="ARBA00009437"/>
    </source>
</evidence>
<dbReference type="EMBL" id="JARXNH020000046">
    <property type="protein sequence ID" value="MEK0247133.1"/>
    <property type="molecule type" value="Genomic_DNA"/>
</dbReference>
<comment type="caution">
    <text evidence="6">The sequence shown here is derived from an EMBL/GenBank/DDBJ whole genome shotgun (WGS) entry which is preliminary data.</text>
</comment>
<dbReference type="Gene3D" id="1.10.10.10">
    <property type="entry name" value="Winged helix-like DNA-binding domain superfamily/Winged helix DNA-binding domain"/>
    <property type="match status" value="1"/>
</dbReference>
<dbReference type="RefSeq" id="WP_331833712.1">
    <property type="nucleotide sequence ID" value="NZ_JARXNH020000046.1"/>
</dbReference>
<keyword evidence="7" id="KW-1185">Reference proteome</keyword>
<keyword evidence="2" id="KW-0805">Transcription regulation</keyword>
<comment type="similarity">
    <text evidence="1">Belongs to the LysR transcriptional regulatory family.</text>
</comment>
<dbReference type="PANTHER" id="PTHR30537:SF5">
    <property type="entry name" value="HTH-TYPE TRANSCRIPTIONAL ACTIVATOR TTDR-RELATED"/>
    <property type="match status" value="1"/>
</dbReference>
<sequence>MDTFAALKAFVMVVESGGFSSASRRMGVAASSITRQVDALENSLGTLLLNRSTRNVTLTNSGESYFEHATRILADLENANIDVSEMSGPPRGLLRVSLPVAFARLHIAPILPAFTRRYPDIQLDLTMTDSIVDLVEQRLDMTIRLGVVESPGLIARKLAPHKRVVCAAPDYLGENGIPQSPAELSSHNCLTFAYGSGINRWSFAGPSTETICVSGNLRANNSEVIREAAIGGMGLALMPSWLVGSDIESGRLRVLLPEWEANPGGADGAISAVFLPNRRTSKKVRAFVDFLTERFGSPPYWDRTGDQ</sequence>
<name>A0ABU8Z1I5_9ENTR</name>
<dbReference type="InterPro" id="IPR036390">
    <property type="entry name" value="WH_DNA-bd_sf"/>
</dbReference>
<keyword evidence="4" id="KW-0804">Transcription</keyword>
<evidence type="ECO:0000256" key="4">
    <source>
        <dbReference type="ARBA" id="ARBA00023163"/>
    </source>
</evidence>
<dbReference type="SUPFAM" id="SSF53850">
    <property type="entry name" value="Periplasmic binding protein-like II"/>
    <property type="match status" value="1"/>
</dbReference>
<dbReference type="Proteomes" id="UP001334005">
    <property type="component" value="Unassembled WGS sequence"/>
</dbReference>
<evidence type="ECO:0000313" key="6">
    <source>
        <dbReference type="EMBL" id="MEK0247133.1"/>
    </source>
</evidence>
<dbReference type="InterPro" id="IPR005119">
    <property type="entry name" value="LysR_subst-bd"/>
</dbReference>
<accession>A0ABU8Z1I5</accession>
<reference evidence="6 7" key="1">
    <citation type="submission" date="2024-03" db="EMBL/GenBank/DDBJ databases">
        <title>Two novel Raoultella species associated with bleeding cankers of broadleaf hosts, Raoultella scottia sp. nov. and Raoultella lignicola sp. nov.</title>
        <authorList>
            <person name="Brady C.L."/>
        </authorList>
    </citation>
    <scope>NUCLEOTIDE SEQUENCE [LARGE SCALE GENOMIC DNA]</scope>
    <source>
        <strain evidence="6 7">BAC 10a-01-01</strain>
    </source>
</reference>
<evidence type="ECO:0000256" key="2">
    <source>
        <dbReference type="ARBA" id="ARBA00023015"/>
    </source>
</evidence>
<evidence type="ECO:0000256" key="3">
    <source>
        <dbReference type="ARBA" id="ARBA00023125"/>
    </source>
</evidence>